<feature type="domain" description="Fungal-type protein kinase" evidence="2">
    <location>
        <begin position="36"/>
        <end position="225"/>
    </location>
</feature>
<dbReference type="OrthoDB" id="3271139at2759"/>
<protein>
    <recommendedName>
        <fullName evidence="2">Fungal-type protein kinase domain-containing protein</fullName>
    </recommendedName>
</protein>
<dbReference type="EMBL" id="KN840767">
    <property type="protein sequence ID" value="KIP01566.1"/>
    <property type="molecule type" value="Genomic_DNA"/>
</dbReference>
<keyword evidence="4" id="KW-1185">Reference proteome</keyword>
<dbReference type="InterPro" id="IPR011009">
    <property type="entry name" value="Kinase-like_dom_sf"/>
</dbReference>
<name>A0A0C3RPR1_PHLG1</name>
<dbReference type="PANTHER" id="PTHR38248:SF2">
    <property type="entry name" value="FUNK1 11"/>
    <property type="match status" value="1"/>
</dbReference>
<accession>A0A0C3RPR1</accession>
<evidence type="ECO:0000256" key="1">
    <source>
        <dbReference type="SAM" id="MobiDB-lite"/>
    </source>
</evidence>
<reference evidence="3 4" key="1">
    <citation type="journal article" date="2014" name="PLoS Genet.">
        <title>Analysis of the Phlebiopsis gigantea genome, transcriptome and secretome provides insight into its pioneer colonization strategies of wood.</title>
        <authorList>
            <person name="Hori C."/>
            <person name="Ishida T."/>
            <person name="Igarashi K."/>
            <person name="Samejima M."/>
            <person name="Suzuki H."/>
            <person name="Master E."/>
            <person name="Ferreira P."/>
            <person name="Ruiz-Duenas F.J."/>
            <person name="Held B."/>
            <person name="Canessa P."/>
            <person name="Larrondo L.F."/>
            <person name="Schmoll M."/>
            <person name="Druzhinina I.S."/>
            <person name="Kubicek C.P."/>
            <person name="Gaskell J.A."/>
            <person name="Kersten P."/>
            <person name="St John F."/>
            <person name="Glasner J."/>
            <person name="Sabat G."/>
            <person name="Splinter BonDurant S."/>
            <person name="Syed K."/>
            <person name="Yadav J."/>
            <person name="Mgbeahuruike A.C."/>
            <person name="Kovalchuk A."/>
            <person name="Asiegbu F.O."/>
            <person name="Lackner G."/>
            <person name="Hoffmeister D."/>
            <person name="Rencoret J."/>
            <person name="Gutierrez A."/>
            <person name="Sun H."/>
            <person name="Lindquist E."/>
            <person name="Barry K."/>
            <person name="Riley R."/>
            <person name="Grigoriev I.V."/>
            <person name="Henrissat B."/>
            <person name="Kues U."/>
            <person name="Berka R.M."/>
            <person name="Martinez A.T."/>
            <person name="Covert S.F."/>
            <person name="Blanchette R.A."/>
            <person name="Cullen D."/>
        </authorList>
    </citation>
    <scope>NUCLEOTIDE SEQUENCE [LARGE SCALE GENOMIC DNA]</scope>
    <source>
        <strain evidence="3 4">11061_1 CR5-6</strain>
    </source>
</reference>
<sequence length="434" mass="48688">MEAKPLVIKAKTPTRGTTLRSNTGVTGAPQLPEDDAPEAVKYSAKVHHRIVFTEVGVTIAEIDSLAEAMFAMADVTKETLHRCGWVHRDISVGNILVVNGRGKLTDVEYAKKESNMEAHDGVRTGTLFFMSLEVESQSYSYNEQTALAQDDGDKKTIDRRIKEERSEARRAMLLARRHVASAAMSPTVPPSATTAQGIPVSKVSIPFKHNPLHDLESVIWVVIWLFACSEFVKTDPAMSDEEWTRITIYYALLARRLFREKLFRYNAMTTDTTLLDAFATTLPQLLKPAQELDAVRAALIKRFVTVQKQRRETGKQVPFEDMVNTDIHDIMFDSLEGVALNLTDDLRIKVSTWAQQRKDMRESEEGEEEEEEEEEDEAQTTGTRRTSNAMRDGAVQPRKRTKTHRGQSATSAMPYSLPSGPSGGTRSRGRMNQI</sequence>
<feature type="region of interest" description="Disordered" evidence="1">
    <location>
        <begin position="354"/>
        <end position="434"/>
    </location>
</feature>
<feature type="compositionally biased region" description="Polar residues" evidence="1">
    <location>
        <begin position="379"/>
        <end position="389"/>
    </location>
</feature>
<dbReference type="HOGENOM" id="CLU_631782_0_0_1"/>
<dbReference type="Pfam" id="PF17667">
    <property type="entry name" value="Pkinase_fungal"/>
    <property type="match status" value="1"/>
</dbReference>
<dbReference type="SUPFAM" id="SSF56112">
    <property type="entry name" value="Protein kinase-like (PK-like)"/>
    <property type="match status" value="1"/>
</dbReference>
<dbReference type="PANTHER" id="PTHR38248">
    <property type="entry name" value="FUNK1 6"/>
    <property type="match status" value="1"/>
</dbReference>
<dbReference type="AlphaFoldDB" id="A0A0C3RPR1"/>
<organism evidence="3 4">
    <name type="scientific">Phlebiopsis gigantea (strain 11061_1 CR5-6)</name>
    <name type="common">White-rot fungus</name>
    <name type="synonym">Peniophora gigantea</name>
    <dbReference type="NCBI Taxonomy" id="745531"/>
    <lineage>
        <taxon>Eukaryota</taxon>
        <taxon>Fungi</taxon>
        <taxon>Dikarya</taxon>
        <taxon>Basidiomycota</taxon>
        <taxon>Agaricomycotina</taxon>
        <taxon>Agaricomycetes</taxon>
        <taxon>Polyporales</taxon>
        <taxon>Phanerochaetaceae</taxon>
        <taxon>Phlebiopsis</taxon>
    </lineage>
</organism>
<evidence type="ECO:0000259" key="2">
    <source>
        <dbReference type="Pfam" id="PF17667"/>
    </source>
</evidence>
<dbReference type="Gene3D" id="1.10.510.10">
    <property type="entry name" value="Transferase(Phosphotransferase) domain 1"/>
    <property type="match status" value="1"/>
</dbReference>
<evidence type="ECO:0000313" key="3">
    <source>
        <dbReference type="EMBL" id="KIP01566.1"/>
    </source>
</evidence>
<dbReference type="STRING" id="745531.A0A0C3RPR1"/>
<gene>
    <name evidence="3" type="ORF">PHLGIDRAFT_131208</name>
</gene>
<dbReference type="InterPro" id="IPR040976">
    <property type="entry name" value="Pkinase_fungal"/>
</dbReference>
<feature type="compositionally biased region" description="Acidic residues" evidence="1">
    <location>
        <begin position="364"/>
        <end position="378"/>
    </location>
</feature>
<evidence type="ECO:0000313" key="4">
    <source>
        <dbReference type="Proteomes" id="UP000053257"/>
    </source>
</evidence>
<proteinExistence type="predicted"/>
<dbReference type="Proteomes" id="UP000053257">
    <property type="component" value="Unassembled WGS sequence"/>
</dbReference>